<protein>
    <submittedName>
        <fullName evidence="2">Uncharacterized protein</fullName>
    </submittedName>
</protein>
<reference evidence="2" key="1">
    <citation type="journal article" date="2021" name="Proc. Natl. Acad. Sci. U.S.A.">
        <title>A Catalog of Tens of Thousands of Viruses from Human Metagenomes Reveals Hidden Associations with Chronic Diseases.</title>
        <authorList>
            <person name="Tisza M.J."/>
            <person name="Buck C.B."/>
        </authorList>
    </citation>
    <scope>NUCLEOTIDE SEQUENCE</scope>
    <source>
        <strain evidence="2">CtSMg55</strain>
    </source>
</reference>
<accession>A0A8S5V4N4</accession>
<feature type="transmembrane region" description="Helical" evidence="1">
    <location>
        <begin position="101"/>
        <end position="126"/>
    </location>
</feature>
<organism evidence="2">
    <name type="scientific">Siphoviridae sp. ctSMg55</name>
    <dbReference type="NCBI Taxonomy" id="2825509"/>
    <lineage>
        <taxon>Viruses</taxon>
        <taxon>Duplodnaviria</taxon>
        <taxon>Heunggongvirae</taxon>
        <taxon>Uroviricota</taxon>
        <taxon>Caudoviricetes</taxon>
    </lineage>
</organism>
<proteinExistence type="predicted"/>
<name>A0A8S5V4N4_9CAUD</name>
<sequence>MCTVELYRERRFAYSGIAFTAELDGVAVGRLRSGDSIRFCAEAGEHELCIYSFFGCIGRVAFTVAPEQQNEYITALTSSWSHKVTFAHGVMQQRDRYRPDAGASAALWVLILLILIPLLLYLSGVIHPSIVFFPLP</sequence>
<evidence type="ECO:0000256" key="1">
    <source>
        <dbReference type="SAM" id="Phobius"/>
    </source>
</evidence>
<keyword evidence="1" id="KW-0812">Transmembrane</keyword>
<evidence type="ECO:0000313" key="2">
    <source>
        <dbReference type="EMBL" id="DAG01712.1"/>
    </source>
</evidence>
<dbReference type="EMBL" id="BK016197">
    <property type="protein sequence ID" value="DAG01712.1"/>
    <property type="molecule type" value="Genomic_DNA"/>
</dbReference>
<keyword evidence="1" id="KW-1133">Transmembrane helix</keyword>
<keyword evidence="1" id="KW-0472">Membrane</keyword>